<protein>
    <submittedName>
        <fullName evidence="1">Uncharacterized protein</fullName>
    </submittedName>
</protein>
<proteinExistence type="predicted"/>
<evidence type="ECO:0000313" key="1">
    <source>
        <dbReference type="EMBL" id="QEQ68045.1"/>
    </source>
</evidence>
<organism evidence="1">
    <name type="scientific">Klebsiella pneumoniae subsp. pneumoniae</name>
    <dbReference type="NCBI Taxonomy" id="72407"/>
    <lineage>
        <taxon>Bacteria</taxon>
        <taxon>Pseudomonadati</taxon>
        <taxon>Pseudomonadota</taxon>
        <taxon>Gammaproteobacteria</taxon>
        <taxon>Enterobacterales</taxon>
        <taxon>Enterobacteriaceae</taxon>
        <taxon>Klebsiella/Raoultella group</taxon>
        <taxon>Klebsiella</taxon>
        <taxon>Klebsiella pneumoniae complex</taxon>
    </lineage>
</organism>
<dbReference type="AlphaFoldDB" id="A0A7G3L3U3"/>
<name>A0A7G3L3U3_KLEPN</name>
<geneLocation type="plasmid" evidence="1">
    <name>pHA2-23-KPC</name>
</geneLocation>
<sequence length="123" mass="14126">MTRRQRADRLFLLTLQRAFHQMTGFRGQPADGAYAARDADQQPLLLQFTDVPTDGHMGHAEDLRQLVNAYRPTLLHGLKYADVVLLESPLSLTIFHTRRHHPCYGPGDTRCCYRALPLFFTLF</sequence>
<keyword evidence="1" id="KW-0614">Plasmid</keyword>
<reference evidence="1" key="1">
    <citation type="submission" date="2018-07" db="EMBL/GenBank/DDBJ databases">
        <title>Diversity of ST11 carbapenem-resistant hypervirulent Klebsiella pneumoniae in China.</title>
        <authorList>
            <person name="Dong N."/>
            <person name="Chen S."/>
        </authorList>
    </citation>
    <scope>NUCLEOTIDE SEQUENCE</scope>
    <source>
        <strain evidence="1">HA2</strain>
        <plasmid evidence="1">pHA2-23-KPC</plasmid>
    </source>
</reference>
<dbReference type="EMBL" id="MH643789">
    <property type="protein sequence ID" value="QEQ68045.1"/>
    <property type="molecule type" value="Genomic_DNA"/>
</dbReference>
<accession>A0A7G3L3U3</accession>
<gene>
    <name evidence="1" type="ORF">ICEJAFMC_00354</name>
</gene>